<evidence type="ECO:0000256" key="1">
    <source>
        <dbReference type="ARBA" id="ARBA00004123"/>
    </source>
</evidence>
<dbReference type="InterPro" id="IPR057412">
    <property type="entry name" value="INTS4_C"/>
</dbReference>
<evidence type="ECO:0000313" key="5">
    <source>
        <dbReference type="Proteomes" id="UP000614601"/>
    </source>
</evidence>
<dbReference type="EMBL" id="CAJFDH010000006">
    <property type="protein sequence ID" value="CAD5230650.1"/>
    <property type="molecule type" value="Genomic_DNA"/>
</dbReference>
<keyword evidence="2" id="KW-0539">Nucleus</keyword>
<evidence type="ECO:0000313" key="4">
    <source>
        <dbReference type="EMBL" id="CAD5230650.1"/>
    </source>
</evidence>
<evidence type="ECO:0000259" key="3">
    <source>
        <dbReference type="Pfam" id="PF25458"/>
    </source>
</evidence>
<name>A0A811LUB1_9BILA</name>
<dbReference type="Proteomes" id="UP000783686">
    <property type="component" value="Unassembled WGS sequence"/>
</dbReference>
<dbReference type="EMBL" id="CAJFCW020000006">
    <property type="protein sequence ID" value="CAG9127860.1"/>
    <property type="molecule type" value="Genomic_DNA"/>
</dbReference>
<dbReference type="Proteomes" id="UP000614601">
    <property type="component" value="Unassembled WGS sequence"/>
</dbReference>
<dbReference type="InterPro" id="IPR011989">
    <property type="entry name" value="ARM-like"/>
</dbReference>
<keyword evidence="5" id="KW-1185">Reference proteome</keyword>
<protein>
    <recommendedName>
        <fullName evidence="3">Integrator complex subunit 4/Protein SIEL C-terminal Ig-like domain-containing protein</fullName>
    </recommendedName>
</protein>
<evidence type="ECO:0000256" key="2">
    <source>
        <dbReference type="ARBA" id="ARBA00023242"/>
    </source>
</evidence>
<comment type="caution">
    <text evidence="4">The sequence shown here is derived from an EMBL/GenBank/DDBJ whole genome shotgun (WGS) entry which is preliminary data.</text>
</comment>
<dbReference type="SUPFAM" id="SSF48371">
    <property type="entry name" value="ARM repeat"/>
    <property type="match status" value="1"/>
</dbReference>
<sequence length="787" mass="89966">MSSRNIVILPPSLTSSFQFKSGSSKIIFAARETEKELELRLKCLDPDPRVRTDAMNELEAMCADGRMISVESYPLIAELSTNSAKSVRLSALRLVLILAERYPEYQVRNEKGFNIRLHDDAFVQVCHAVNDIETDVRAEAARLLGEFSCVSDSFLDQTLDKKVMKTMQYAYDDKNKMNTTKFRPSSGWSVGKKLGEDVPIEIDGEEKDAMIPMGACGAFVSGLEDEFMCVRQAAVFSLGRLAASRSDFARQSIDHLADMFNDEMQQIRLDAIKAMTPLIVHGTLDKEQLNTILSVLSDAIPDNRLALHSLLGMANFAEFSCVLQVLKALQDSMRRYPRDRNSIFRCLSQIGRRHAILVQPLVPDLLNLHPIFDAHEQDVNDDFYLCNLILTLNAAHIQPQICSIIPEYIIKHYRYLRHSNLDLIPQIATFERKRDTKAIFDTSTTKKRACQDSIIKHLHMIYCRMFEACAHPLFEDKMQLLKLILRQYDEERVMDVIEESLALISQLKVLFLGVDKRIKAFLTEMEFQLRLLHMFRRVGLNQNDDWSGINELIVNMINNVQTQVTELEVDPSQQNQSICSWLHELAQTHHDTARSTSKSLKKMALMPLLSASTSKALDEISKNLVGLPKMSFDLGRLKRKSCTNLEFWHAGTWLNSESGTLRFVAGIPAGLDVYSTVFNIDDEDKKNFRVEVRYPDKRRYYHKPKPSDFIEVADREFRFQSTVFIISDEAWAVQSDIRLACGILLDSEMTGFASDSEDHKAFVPLMNYKQSSKEQYAELRIFPMTRC</sequence>
<dbReference type="InterPro" id="IPR016024">
    <property type="entry name" value="ARM-type_fold"/>
</dbReference>
<dbReference type="GO" id="GO:0032039">
    <property type="term" value="C:integrator complex"/>
    <property type="evidence" value="ECO:0007669"/>
    <property type="project" value="TreeGrafter"/>
</dbReference>
<dbReference type="PANTHER" id="PTHR20938">
    <property type="entry name" value="INTEGRATOR COMPLEX SUBUNIT 4"/>
    <property type="match status" value="1"/>
</dbReference>
<dbReference type="GO" id="GO:0016180">
    <property type="term" value="P:snRNA processing"/>
    <property type="evidence" value="ECO:0007669"/>
    <property type="project" value="TreeGrafter"/>
</dbReference>
<dbReference type="PANTHER" id="PTHR20938:SF0">
    <property type="entry name" value="INTEGRATOR COMPLEX SUBUNIT 4"/>
    <property type="match status" value="1"/>
</dbReference>
<dbReference type="AlphaFoldDB" id="A0A811LUB1"/>
<comment type="subcellular location">
    <subcellularLocation>
        <location evidence="1">Nucleus</location>
    </subcellularLocation>
</comment>
<dbReference type="Pfam" id="PF25458">
    <property type="entry name" value="INTS4_C"/>
    <property type="match status" value="1"/>
</dbReference>
<accession>A0A811LUB1</accession>
<gene>
    <name evidence="4" type="ORF">BOKJ2_LOCUS14241</name>
</gene>
<dbReference type="OrthoDB" id="18190at2759"/>
<proteinExistence type="predicted"/>
<organism evidence="4 5">
    <name type="scientific">Bursaphelenchus okinawaensis</name>
    <dbReference type="NCBI Taxonomy" id="465554"/>
    <lineage>
        <taxon>Eukaryota</taxon>
        <taxon>Metazoa</taxon>
        <taxon>Ecdysozoa</taxon>
        <taxon>Nematoda</taxon>
        <taxon>Chromadorea</taxon>
        <taxon>Rhabditida</taxon>
        <taxon>Tylenchina</taxon>
        <taxon>Tylenchomorpha</taxon>
        <taxon>Aphelenchoidea</taxon>
        <taxon>Aphelenchoididae</taxon>
        <taxon>Bursaphelenchus</taxon>
    </lineage>
</organism>
<reference evidence="4" key="1">
    <citation type="submission" date="2020-09" db="EMBL/GenBank/DDBJ databases">
        <authorList>
            <person name="Kikuchi T."/>
        </authorList>
    </citation>
    <scope>NUCLEOTIDE SEQUENCE</scope>
    <source>
        <strain evidence="4">SH1</strain>
    </source>
</reference>
<dbReference type="Gene3D" id="1.25.10.10">
    <property type="entry name" value="Leucine-rich Repeat Variant"/>
    <property type="match status" value="2"/>
</dbReference>
<feature type="domain" description="Integrator complex subunit 4/Protein SIEL C-terminal Ig-like" evidence="3">
    <location>
        <begin position="660"/>
        <end position="752"/>
    </location>
</feature>